<evidence type="ECO:0000313" key="1">
    <source>
        <dbReference type="EMBL" id="KKN42994.1"/>
    </source>
</evidence>
<sequence>DDAINLEHILIIYKGTGTCVFFKSFGSEQIDPDLISGFISAICSFGKDLVWQEELNEISYGEKMLLLTDGEHIRVALVLGKKASLILRKNLKKFISIFEETYAEELPKWRGQLDLFRSAGTLIDEMLNTSIILPHEITYEFSSMKALKKPHSREVLRIAEQLMKDTDRNFFFIATLLNEAAEKTNKDTAEIFMGIKELRDQKILMPIDITTLEAPTISQQELNLIEQKISTLENILPEEKQKLVNDLAQLGPAEREAYFSSMEEQKEIISAPIDSPLEVAEIENVKKAKKQIKILQKKASSAKKEKNYDGCIKIYQNAAKLATEWELHKEFHELDEIIRTTKIEDLRIKKKAFEKDAKAAVKVEDYNEASQKYRIASKIASEIFKLGGADMTKEVKRLSNKSKEYEKLI</sequence>
<evidence type="ECO:0008006" key="2">
    <source>
        <dbReference type="Google" id="ProtNLM"/>
    </source>
</evidence>
<dbReference type="AlphaFoldDB" id="A0A0F9QKM2"/>
<protein>
    <recommendedName>
        <fullName evidence="2">Roadblock/LAMTOR2 domain-containing protein</fullName>
    </recommendedName>
</protein>
<comment type="caution">
    <text evidence="1">The sequence shown here is derived from an EMBL/GenBank/DDBJ whole genome shotgun (WGS) entry which is preliminary data.</text>
</comment>
<organism evidence="1">
    <name type="scientific">marine sediment metagenome</name>
    <dbReference type="NCBI Taxonomy" id="412755"/>
    <lineage>
        <taxon>unclassified sequences</taxon>
        <taxon>metagenomes</taxon>
        <taxon>ecological metagenomes</taxon>
    </lineage>
</organism>
<name>A0A0F9QKM2_9ZZZZ</name>
<proteinExistence type="predicted"/>
<dbReference type="EMBL" id="LAZR01001543">
    <property type="protein sequence ID" value="KKN42994.1"/>
    <property type="molecule type" value="Genomic_DNA"/>
</dbReference>
<accession>A0A0F9QKM2</accession>
<gene>
    <name evidence="1" type="ORF">LCGC14_0707790</name>
</gene>
<reference evidence="1" key="1">
    <citation type="journal article" date="2015" name="Nature">
        <title>Complex archaea that bridge the gap between prokaryotes and eukaryotes.</title>
        <authorList>
            <person name="Spang A."/>
            <person name="Saw J.H."/>
            <person name="Jorgensen S.L."/>
            <person name="Zaremba-Niedzwiedzka K."/>
            <person name="Martijn J."/>
            <person name="Lind A.E."/>
            <person name="van Eijk R."/>
            <person name="Schleper C."/>
            <person name="Guy L."/>
            <person name="Ettema T.J."/>
        </authorList>
    </citation>
    <scope>NUCLEOTIDE SEQUENCE</scope>
</reference>
<feature type="non-terminal residue" evidence="1">
    <location>
        <position position="1"/>
    </location>
</feature>